<proteinExistence type="predicted"/>
<gene>
    <name evidence="1" type="ORF">TRIUR3_08480</name>
</gene>
<dbReference type="EMBL" id="KD220273">
    <property type="protein sequence ID" value="EMS51426.1"/>
    <property type="molecule type" value="Genomic_DNA"/>
</dbReference>
<reference evidence="1" key="1">
    <citation type="journal article" date="2013" name="Nature">
        <title>Draft genome of the wheat A-genome progenitor Triticum urartu.</title>
        <authorList>
            <person name="Ling H.Q."/>
            <person name="Zhao S."/>
            <person name="Liu D."/>
            <person name="Wang J."/>
            <person name="Sun H."/>
            <person name="Zhang C."/>
            <person name="Fan H."/>
            <person name="Li D."/>
            <person name="Dong L."/>
            <person name="Tao Y."/>
            <person name="Gao C."/>
            <person name="Wu H."/>
            <person name="Li Y."/>
            <person name="Cui Y."/>
            <person name="Guo X."/>
            <person name="Zheng S."/>
            <person name="Wang B."/>
            <person name="Yu K."/>
            <person name="Liang Q."/>
            <person name="Yang W."/>
            <person name="Lou X."/>
            <person name="Chen J."/>
            <person name="Feng M."/>
            <person name="Jian J."/>
            <person name="Zhang X."/>
            <person name="Luo G."/>
            <person name="Jiang Y."/>
            <person name="Liu J."/>
            <person name="Wang Z."/>
            <person name="Sha Y."/>
            <person name="Zhang B."/>
            <person name="Wu H."/>
            <person name="Tang D."/>
            <person name="Shen Q."/>
            <person name="Xue P."/>
            <person name="Zou S."/>
            <person name="Wang X."/>
            <person name="Liu X."/>
            <person name="Wang F."/>
            <person name="Yang Y."/>
            <person name="An X."/>
            <person name="Dong Z."/>
            <person name="Zhang K."/>
            <person name="Zhang X."/>
            <person name="Luo M.C."/>
            <person name="Dvorak J."/>
            <person name="Tong Y."/>
            <person name="Wang J."/>
            <person name="Yang H."/>
            <person name="Li Z."/>
            <person name="Wang D."/>
            <person name="Zhang A."/>
            <person name="Wang J."/>
        </authorList>
    </citation>
    <scope>NUCLEOTIDE SEQUENCE</scope>
</reference>
<organism evidence="1">
    <name type="scientific">Triticum urartu</name>
    <name type="common">Red wild einkorn</name>
    <name type="synonym">Crithodium urartu</name>
    <dbReference type="NCBI Taxonomy" id="4572"/>
    <lineage>
        <taxon>Eukaryota</taxon>
        <taxon>Viridiplantae</taxon>
        <taxon>Streptophyta</taxon>
        <taxon>Embryophyta</taxon>
        <taxon>Tracheophyta</taxon>
        <taxon>Spermatophyta</taxon>
        <taxon>Magnoliopsida</taxon>
        <taxon>Liliopsida</taxon>
        <taxon>Poales</taxon>
        <taxon>Poaceae</taxon>
        <taxon>BOP clade</taxon>
        <taxon>Pooideae</taxon>
        <taxon>Triticodae</taxon>
        <taxon>Triticeae</taxon>
        <taxon>Triticinae</taxon>
        <taxon>Triticum</taxon>
    </lineage>
</organism>
<protein>
    <submittedName>
        <fullName evidence="1">Uncharacterized protein</fullName>
    </submittedName>
</protein>
<evidence type="ECO:0000313" key="1">
    <source>
        <dbReference type="EMBL" id="EMS51426.1"/>
    </source>
</evidence>
<accession>M7YWA9</accession>
<dbReference type="AlphaFoldDB" id="M7YWA9"/>
<sequence length="233" mass="25790">MAANEIIELFYELIVTWLPIIAKQKYEIMECNSSDAEMSHFAEGSESTIQAKIKTLDSQTYNLHVNKYASLLCSQLLLNRSMSAHALKLVKRCRRYNVSKQGGRDHAARRPYHWRFRREPAPPPCLLPVGDAHAGIQRQHLGLLPVNPTSPTMQPPSEGGGTDATVHAMFWLIPQGSSPTSKGQHTTNGTAAMTTPTSVLIELFDLPGMDKVIRASDFDVPFALFDKKSSVAT</sequence>
<name>M7YWA9_TRIUA</name>